<dbReference type="GO" id="GO:0015833">
    <property type="term" value="P:peptide transport"/>
    <property type="evidence" value="ECO:0007669"/>
    <property type="project" value="TreeGrafter"/>
</dbReference>
<proteinExistence type="inferred from homology"/>
<dbReference type="InterPro" id="IPR000914">
    <property type="entry name" value="SBP_5_dom"/>
</dbReference>
<comment type="similarity">
    <text evidence="2">Belongs to the bacterial solute-binding protein 5 family.</text>
</comment>
<keyword evidence="3" id="KW-0813">Transport</keyword>
<protein>
    <submittedName>
        <fullName evidence="8">Peptide ABC transporter substrate-binding protein</fullName>
    </submittedName>
</protein>
<gene>
    <name evidence="8" type="ORF">GCM10007392_11860</name>
</gene>
<feature type="compositionally biased region" description="Low complexity" evidence="5">
    <location>
        <begin position="29"/>
        <end position="45"/>
    </location>
</feature>
<evidence type="ECO:0000256" key="5">
    <source>
        <dbReference type="SAM" id="MobiDB-lite"/>
    </source>
</evidence>
<sequence length="566" mass="64351">MKPLSADWRFTLAAALISAVSIAGCSQGEQEAQNQTQSQSSSTTQAEDRAPENTHPVTGEALAEEQVFTYRALDEASSLDPQLVEDVDGSYIVRDLFEGLLNTDDQGNLVPGVAQRYESANENRTWTFYLREDAQWSDGKPVTAGDFVYAWRRAVDPELASPYAWYMQLMSIENAEGIINGEAEPDTLGVEAVDDYTLKVELTRSIPYFPQMVTHATTFPSPQWVIEEHGEEWTKPGNLVGNGAFTLTEHVINERLVRERNERYWDNESNLLDRVVTLVINDENQALNRYDAGEVDKTEVPAGQYPRLEEERPEETHIIPRLCTYYYNFNNEVEPFDDARVRRALSYAIDRNIIVNNVLQGGQYPAYTFTPELTAGFTPPEVAFGQMTQEERDNRARELLTEAGYGPDNPLSTTILYNTSEAHKKVAIAIQQMWKQKLGVETTLENQEWKTFLSTRSEGNYEVARAGWCGDYNEASTFLDLMQSESGYNDANYESEEYDQLIEQARTMADPSSVYTEMEELIAEDMPNAPIYHYTDAILLKPFVKGWPFEDVQQNIYSKNLYIVEH</sequence>
<dbReference type="PANTHER" id="PTHR30290:SF10">
    <property type="entry name" value="PERIPLASMIC OLIGOPEPTIDE-BINDING PROTEIN-RELATED"/>
    <property type="match status" value="1"/>
</dbReference>
<evidence type="ECO:0000313" key="9">
    <source>
        <dbReference type="Proteomes" id="UP000626148"/>
    </source>
</evidence>
<dbReference type="EMBL" id="BMXR01000002">
    <property type="protein sequence ID" value="GGX46409.1"/>
    <property type="molecule type" value="Genomic_DNA"/>
</dbReference>
<keyword evidence="4 6" id="KW-0732">Signal</keyword>
<dbReference type="SUPFAM" id="SSF53850">
    <property type="entry name" value="Periplasmic binding protein-like II"/>
    <property type="match status" value="1"/>
</dbReference>
<evidence type="ECO:0000313" key="8">
    <source>
        <dbReference type="EMBL" id="GGX46409.1"/>
    </source>
</evidence>
<dbReference type="RefSeq" id="WP_189607563.1">
    <property type="nucleotide sequence ID" value="NZ_BMXR01000002.1"/>
</dbReference>
<feature type="signal peptide" evidence="6">
    <location>
        <begin position="1"/>
        <end position="23"/>
    </location>
</feature>
<feature type="domain" description="Solute-binding protein family 5" evidence="7">
    <location>
        <begin position="109"/>
        <end position="489"/>
    </location>
</feature>
<organism evidence="8 9">
    <name type="scientific">Saccharospirillum salsuginis</name>
    <dbReference type="NCBI Taxonomy" id="418750"/>
    <lineage>
        <taxon>Bacteria</taxon>
        <taxon>Pseudomonadati</taxon>
        <taxon>Pseudomonadota</taxon>
        <taxon>Gammaproteobacteria</taxon>
        <taxon>Oceanospirillales</taxon>
        <taxon>Saccharospirillaceae</taxon>
        <taxon>Saccharospirillum</taxon>
    </lineage>
</organism>
<dbReference type="Gene3D" id="3.10.105.10">
    <property type="entry name" value="Dipeptide-binding Protein, Domain 3"/>
    <property type="match status" value="1"/>
</dbReference>
<dbReference type="FunFam" id="3.10.105.10:FF:000001">
    <property type="entry name" value="Oligopeptide ABC transporter, oligopeptide-binding protein"/>
    <property type="match status" value="1"/>
</dbReference>
<evidence type="ECO:0000256" key="1">
    <source>
        <dbReference type="ARBA" id="ARBA00004196"/>
    </source>
</evidence>
<comment type="subcellular location">
    <subcellularLocation>
        <location evidence="1">Cell envelope</location>
    </subcellularLocation>
</comment>
<name>A0A918K5L6_9GAMM</name>
<dbReference type="PIRSF" id="PIRSF002741">
    <property type="entry name" value="MppA"/>
    <property type="match status" value="1"/>
</dbReference>
<evidence type="ECO:0000256" key="4">
    <source>
        <dbReference type="ARBA" id="ARBA00022729"/>
    </source>
</evidence>
<keyword evidence="9" id="KW-1185">Reference proteome</keyword>
<dbReference type="GO" id="GO:1904680">
    <property type="term" value="F:peptide transmembrane transporter activity"/>
    <property type="evidence" value="ECO:0007669"/>
    <property type="project" value="TreeGrafter"/>
</dbReference>
<comment type="caution">
    <text evidence="8">The sequence shown here is derived from an EMBL/GenBank/DDBJ whole genome shotgun (WGS) entry which is preliminary data.</text>
</comment>
<feature type="region of interest" description="Disordered" evidence="5">
    <location>
        <begin position="29"/>
        <end position="54"/>
    </location>
</feature>
<dbReference type="CDD" id="cd08504">
    <property type="entry name" value="PBP2_OppA"/>
    <property type="match status" value="1"/>
</dbReference>
<dbReference type="PROSITE" id="PS51257">
    <property type="entry name" value="PROKAR_LIPOPROTEIN"/>
    <property type="match status" value="1"/>
</dbReference>
<dbReference type="Gene3D" id="3.90.76.10">
    <property type="entry name" value="Dipeptide-binding Protein, Domain 1"/>
    <property type="match status" value="1"/>
</dbReference>
<reference evidence="8" key="2">
    <citation type="submission" date="2020-09" db="EMBL/GenBank/DDBJ databases">
        <authorList>
            <person name="Sun Q."/>
            <person name="Kim S."/>
        </authorList>
    </citation>
    <scope>NUCLEOTIDE SEQUENCE</scope>
    <source>
        <strain evidence="8">KCTC 22169</strain>
    </source>
</reference>
<evidence type="ECO:0000256" key="2">
    <source>
        <dbReference type="ARBA" id="ARBA00005695"/>
    </source>
</evidence>
<dbReference type="FunFam" id="3.90.76.10:FF:000001">
    <property type="entry name" value="Oligopeptide ABC transporter substrate-binding protein"/>
    <property type="match status" value="1"/>
</dbReference>
<evidence type="ECO:0000256" key="6">
    <source>
        <dbReference type="SAM" id="SignalP"/>
    </source>
</evidence>
<accession>A0A918K5L6</accession>
<reference evidence="8" key="1">
    <citation type="journal article" date="2014" name="Int. J. Syst. Evol. Microbiol.">
        <title>Complete genome sequence of Corynebacterium casei LMG S-19264T (=DSM 44701T), isolated from a smear-ripened cheese.</title>
        <authorList>
            <consortium name="US DOE Joint Genome Institute (JGI-PGF)"/>
            <person name="Walter F."/>
            <person name="Albersmeier A."/>
            <person name="Kalinowski J."/>
            <person name="Ruckert C."/>
        </authorList>
    </citation>
    <scope>NUCLEOTIDE SEQUENCE</scope>
    <source>
        <strain evidence="8">KCTC 22169</strain>
    </source>
</reference>
<evidence type="ECO:0000256" key="3">
    <source>
        <dbReference type="ARBA" id="ARBA00022448"/>
    </source>
</evidence>
<dbReference type="Proteomes" id="UP000626148">
    <property type="component" value="Unassembled WGS sequence"/>
</dbReference>
<dbReference type="InterPro" id="IPR030678">
    <property type="entry name" value="Peptide/Ni-bd"/>
</dbReference>
<dbReference type="InterPro" id="IPR039424">
    <property type="entry name" value="SBP_5"/>
</dbReference>
<dbReference type="AlphaFoldDB" id="A0A918K5L6"/>
<dbReference type="GO" id="GO:0030288">
    <property type="term" value="C:outer membrane-bounded periplasmic space"/>
    <property type="evidence" value="ECO:0007669"/>
    <property type="project" value="TreeGrafter"/>
</dbReference>
<dbReference type="GO" id="GO:0043190">
    <property type="term" value="C:ATP-binding cassette (ABC) transporter complex"/>
    <property type="evidence" value="ECO:0007669"/>
    <property type="project" value="InterPro"/>
</dbReference>
<feature type="chain" id="PRO_5036850423" evidence="6">
    <location>
        <begin position="24"/>
        <end position="566"/>
    </location>
</feature>
<dbReference type="PANTHER" id="PTHR30290">
    <property type="entry name" value="PERIPLASMIC BINDING COMPONENT OF ABC TRANSPORTER"/>
    <property type="match status" value="1"/>
</dbReference>
<dbReference type="Gene3D" id="3.40.190.10">
    <property type="entry name" value="Periplasmic binding protein-like II"/>
    <property type="match status" value="1"/>
</dbReference>
<evidence type="ECO:0000259" key="7">
    <source>
        <dbReference type="Pfam" id="PF00496"/>
    </source>
</evidence>
<dbReference type="Pfam" id="PF00496">
    <property type="entry name" value="SBP_bac_5"/>
    <property type="match status" value="1"/>
</dbReference>